<dbReference type="EMBL" id="AMSG01000015">
    <property type="protein sequence ID" value="EKF54784.1"/>
    <property type="molecule type" value="Genomic_DNA"/>
</dbReference>
<proteinExistence type="predicted"/>
<evidence type="ECO:0000313" key="4">
    <source>
        <dbReference type="Proteomes" id="UP000007364"/>
    </source>
</evidence>
<feature type="domain" description="Chorismate-utilising enzyme C-terminal" evidence="1">
    <location>
        <begin position="166"/>
        <end position="422"/>
    </location>
</feature>
<protein>
    <submittedName>
        <fullName evidence="3">Para-aminobenzoate synthase, component I</fullName>
    </submittedName>
</protein>
<dbReference type="AlphaFoldDB" id="K2PTA3"/>
<dbReference type="PANTHER" id="PTHR11236:SF18">
    <property type="entry name" value="AMINODEOXYCHORISMATE SYNTHASE"/>
    <property type="match status" value="1"/>
</dbReference>
<dbReference type="InterPro" id="IPR005801">
    <property type="entry name" value="ADC_synthase"/>
</dbReference>
<dbReference type="GO" id="GO:0046820">
    <property type="term" value="F:4-amino-4-deoxychorismate synthase activity"/>
    <property type="evidence" value="ECO:0007669"/>
    <property type="project" value="TreeGrafter"/>
</dbReference>
<dbReference type="GO" id="GO:0008153">
    <property type="term" value="P:4-aminobenzoate biosynthetic process"/>
    <property type="evidence" value="ECO:0007669"/>
    <property type="project" value="TreeGrafter"/>
</dbReference>
<dbReference type="Proteomes" id="UP000007364">
    <property type="component" value="Unassembled WGS sequence"/>
</dbReference>
<sequence>MRRTVKQFNISNVELFKTQLLKWSNQFQEVVWLDSNQHKNANSQYEAILALDALTSIKTDYTAAFSDLKEYQIATKDWIFGYLTYDLKNAVEDLSSKNFDGLALPDLYFFQPKKLFVINGSVVEFHYLAMVDDELEQDYKEIQAIEALEKLESETASLKISLRMQKDSYFEHFQKIIDHIHRGDIYEVNFCQEFYAEDSSIDPLKTFSNLNNISKAPFACYFKYDQYHLLCASPERFMQRRGNIVISQPIKGTSKRSKDKVEDAKLLEHLKNDPKERSENVMIVDLVRNDLSKIAEKGSVEVEELCKVYSFLQVHQMVSTISAQVPTQTNSVDAIKSIFPMGSMTGAPKYTAMKIIEQQETFKRGLYSGAVGYFDPLGNFDFNVIIRSIIYNSKKRYVSFSVGSAITAKSIPENEYEECLIKAKAMRDVLEN</sequence>
<dbReference type="Pfam" id="PF04715">
    <property type="entry name" value="Anth_synt_I_N"/>
    <property type="match status" value="1"/>
</dbReference>
<evidence type="ECO:0000313" key="3">
    <source>
        <dbReference type="EMBL" id="EKF54784.1"/>
    </source>
</evidence>
<dbReference type="OrthoDB" id="9803598at2"/>
<reference evidence="3 4" key="1">
    <citation type="journal article" date="2012" name="J. Bacteriol.">
        <title>Genome Sequence of Galbibacter marinum Type Strain ck-I2-15.</title>
        <authorList>
            <person name="Lai Q."/>
            <person name="Li C."/>
            <person name="Shao Z."/>
        </authorList>
    </citation>
    <scope>NUCLEOTIDE SEQUENCE [LARGE SCALE GENOMIC DNA]</scope>
    <source>
        <strain evidence="4">ck-I2-15</strain>
    </source>
</reference>
<feature type="domain" description="Anthranilate synthase component I N-terminal" evidence="2">
    <location>
        <begin position="38"/>
        <end position="119"/>
    </location>
</feature>
<evidence type="ECO:0000259" key="2">
    <source>
        <dbReference type="Pfam" id="PF04715"/>
    </source>
</evidence>
<organism evidence="3 4">
    <name type="scientific">Galbibacter marinus</name>
    <dbReference type="NCBI Taxonomy" id="555500"/>
    <lineage>
        <taxon>Bacteria</taxon>
        <taxon>Pseudomonadati</taxon>
        <taxon>Bacteroidota</taxon>
        <taxon>Flavobacteriia</taxon>
        <taxon>Flavobacteriales</taxon>
        <taxon>Flavobacteriaceae</taxon>
        <taxon>Galbibacter</taxon>
    </lineage>
</organism>
<dbReference type="PRINTS" id="PR00095">
    <property type="entry name" value="ANTSNTHASEI"/>
</dbReference>
<dbReference type="InterPro" id="IPR006805">
    <property type="entry name" value="Anth_synth_I_N"/>
</dbReference>
<dbReference type="eggNOG" id="COG0147">
    <property type="taxonomic scope" value="Bacteria"/>
</dbReference>
<dbReference type="GO" id="GO:0005737">
    <property type="term" value="C:cytoplasm"/>
    <property type="evidence" value="ECO:0007669"/>
    <property type="project" value="TreeGrafter"/>
</dbReference>
<dbReference type="PATRIC" id="fig|555500.3.peg.2221"/>
<evidence type="ECO:0000259" key="1">
    <source>
        <dbReference type="Pfam" id="PF00425"/>
    </source>
</evidence>
<dbReference type="PANTHER" id="PTHR11236">
    <property type="entry name" value="AMINOBENZOATE/ANTHRANILATE SYNTHASE"/>
    <property type="match status" value="1"/>
</dbReference>
<dbReference type="RefSeq" id="WP_008991994.1">
    <property type="nucleotide sequence ID" value="NZ_AMSG01000015.1"/>
</dbReference>
<name>K2PTA3_9FLAO</name>
<dbReference type="InterPro" id="IPR015890">
    <property type="entry name" value="Chorismate_C"/>
</dbReference>
<dbReference type="SUPFAM" id="SSF56322">
    <property type="entry name" value="ADC synthase"/>
    <property type="match status" value="1"/>
</dbReference>
<keyword evidence="4" id="KW-1185">Reference proteome</keyword>
<dbReference type="GO" id="GO:0000162">
    <property type="term" value="P:L-tryptophan biosynthetic process"/>
    <property type="evidence" value="ECO:0007669"/>
    <property type="project" value="TreeGrafter"/>
</dbReference>
<dbReference type="Gene3D" id="3.60.120.10">
    <property type="entry name" value="Anthranilate synthase"/>
    <property type="match status" value="1"/>
</dbReference>
<comment type="caution">
    <text evidence="3">The sequence shown here is derived from an EMBL/GenBank/DDBJ whole genome shotgun (WGS) entry which is preliminary data.</text>
</comment>
<accession>K2PTA3</accession>
<dbReference type="STRING" id="555500.I215_10770"/>
<dbReference type="InterPro" id="IPR019999">
    <property type="entry name" value="Anth_synth_I-like"/>
</dbReference>
<dbReference type="Pfam" id="PF00425">
    <property type="entry name" value="Chorismate_bind"/>
    <property type="match status" value="1"/>
</dbReference>
<gene>
    <name evidence="3" type="ORF">I215_10770</name>
</gene>